<accession>A0A1Y5SFT1</accession>
<gene>
    <name evidence="1" type="ORF">AQS8620_01422</name>
</gene>
<keyword evidence="2" id="KW-1185">Reference proteome</keyword>
<proteinExistence type="predicted"/>
<protein>
    <submittedName>
        <fullName evidence="1">Uncharacterized protein</fullName>
    </submittedName>
</protein>
<evidence type="ECO:0000313" key="1">
    <source>
        <dbReference type="EMBL" id="SLN38097.1"/>
    </source>
</evidence>
<dbReference type="Pfam" id="PF23840">
    <property type="entry name" value="Phage_tail_terminator"/>
    <property type="match status" value="1"/>
</dbReference>
<organism evidence="1 2">
    <name type="scientific">Aquimixticola soesokkakensis</name>
    <dbReference type="NCBI Taxonomy" id="1519096"/>
    <lineage>
        <taxon>Bacteria</taxon>
        <taxon>Pseudomonadati</taxon>
        <taxon>Pseudomonadota</taxon>
        <taxon>Alphaproteobacteria</taxon>
        <taxon>Rhodobacterales</taxon>
        <taxon>Paracoccaceae</taxon>
        <taxon>Aquimixticola</taxon>
    </lineage>
</organism>
<dbReference type="InterPro" id="IPR056912">
    <property type="entry name" value="Phage_JBD30_tail_term-like"/>
</dbReference>
<reference evidence="1 2" key="1">
    <citation type="submission" date="2017-03" db="EMBL/GenBank/DDBJ databases">
        <authorList>
            <person name="Afonso C.L."/>
            <person name="Miller P.J."/>
            <person name="Scott M.A."/>
            <person name="Spackman E."/>
            <person name="Goraichik I."/>
            <person name="Dimitrov K.M."/>
            <person name="Suarez D.L."/>
            <person name="Swayne D.E."/>
        </authorList>
    </citation>
    <scope>NUCLEOTIDE SEQUENCE [LARGE SCALE GENOMIC DNA]</scope>
    <source>
        <strain evidence="1 2">CECT 8620</strain>
    </source>
</reference>
<sequence length="145" mass="15852">MLAEIHARLIGQMSGDRWSGVEIAEDIDALRSLAGQVESATAIVMPWREQAGEQPLMAGGFRQRIEMQFLTGIVVREYDQFMGAERALKFDALKADVEAALAGWEPPSCVEPCELIGGESSPIDTGVSIYVQTWATARFLTGEFS</sequence>
<dbReference type="OrthoDB" id="8371462at2"/>
<evidence type="ECO:0000313" key="2">
    <source>
        <dbReference type="Proteomes" id="UP000193862"/>
    </source>
</evidence>
<dbReference type="EMBL" id="FWFS01000004">
    <property type="protein sequence ID" value="SLN38097.1"/>
    <property type="molecule type" value="Genomic_DNA"/>
</dbReference>
<dbReference type="RefSeq" id="WP_085836123.1">
    <property type="nucleotide sequence ID" value="NZ_FWFS01000004.1"/>
</dbReference>
<dbReference type="Proteomes" id="UP000193862">
    <property type="component" value="Unassembled WGS sequence"/>
</dbReference>
<name>A0A1Y5SFT1_9RHOB</name>
<dbReference type="AlphaFoldDB" id="A0A1Y5SFT1"/>